<dbReference type="RefSeq" id="XP_014546394.1">
    <property type="nucleotide sequence ID" value="XM_014690908.1"/>
</dbReference>
<dbReference type="InterPro" id="IPR021842">
    <property type="entry name" value="DUF3435"/>
</dbReference>
<dbReference type="PANTHER" id="PTHR37535:SF2">
    <property type="entry name" value="FINGER DOMAIN PROTEIN, PUTATIVE (AFU_ORTHOLOGUE AFUA_6G09300)-RELATED"/>
    <property type="match status" value="1"/>
</dbReference>
<reference evidence="1 2" key="1">
    <citation type="submission" date="2020-07" db="EMBL/GenBank/DDBJ databases">
        <title>Telomere length de novo assembly of all 7 chromosomes of the fungus, Metarhizium brunneum, using a novel assembly pipeline.</title>
        <authorList>
            <person name="Saud z."/>
            <person name="Kortsinoglou A."/>
            <person name="Kouvelis V.N."/>
            <person name="Butt T.M."/>
        </authorList>
    </citation>
    <scope>NUCLEOTIDE SEQUENCE [LARGE SCALE GENOMIC DNA]</scope>
    <source>
        <strain evidence="1 2">4556</strain>
    </source>
</reference>
<keyword evidence="2" id="KW-1185">Reference proteome</keyword>
<evidence type="ECO:0000313" key="1">
    <source>
        <dbReference type="EMBL" id="QLI72888.1"/>
    </source>
</evidence>
<dbReference type="KEGG" id="mbrn:26240817"/>
<evidence type="ECO:0000313" key="2">
    <source>
        <dbReference type="Proteomes" id="UP000510686"/>
    </source>
</evidence>
<accession>A0A7D5ZAV1</accession>
<gene>
    <name evidence="1" type="ORF">G6M90_00g099550</name>
</gene>
<dbReference type="OrthoDB" id="4697250at2759"/>
<dbReference type="EMBL" id="CP058937">
    <property type="protein sequence ID" value="QLI72888.1"/>
    <property type="molecule type" value="Genomic_DNA"/>
</dbReference>
<sequence length="160" mass="18668">MLGREENTICYNLRYFAGNNSLDKNCSEALRNLVLDHAPYPDTFQKHHLNREICVDLYAIHQNQQPRQQLIDKATSIGHSQSLGRPLNLPPDEYLTIANDPIIRRLELKLKKLPRRSEEFAACRKQINATRRRMVSARRQVFRKAWTVQQSGQCEILTNQ</sequence>
<dbReference type="AlphaFoldDB" id="A0A7D5ZAV1"/>
<protein>
    <submittedName>
        <fullName evidence="1">Uncharacterized protein</fullName>
    </submittedName>
</protein>
<dbReference type="Proteomes" id="UP000510686">
    <property type="component" value="Chromosome 6"/>
</dbReference>
<dbReference type="PANTHER" id="PTHR37535">
    <property type="entry name" value="FLUG DOMAIN PROTEIN"/>
    <property type="match status" value="1"/>
</dbReference>
<organism evidence="1 2">
    <name type="scientific">Metarhizium brunneum</name>
    <dbReference type="NCBI Taxonomy" id="500148"/>
    <lineage>
        <taxon>Eukaryota</taxon>
        <taxon>Fungi</taxon>
        <taxon>Dikarya</taxon>
        <taxon>Ascomycota</taxon>
        <taxon>Pezizomycotina</taxon>
        <taxon>Sordariomycetes</taxon>
        <taxon>Hypocreomycetidae</taxon>
        <taxon>Hypocreales</taxon>
        <taxon>Clavicipitaceae</taxon>
        <taxon>Metarhizium</taxon>
    </lineage>
</organism>
<dbReference type="Pfam" id="PF11917">
    <property type="entry name" value="DUF3435"/>
    <property type="match status" value="1"/>
</dbReference>
<name>A0A7D5ZAV1_9HYPO</name>
<dbReference type="GeneID" id="26240817"/>
<proteinExistence type="predicted"/>